<organism evidence="2 3">
    <name type="scientific">Plantibacter cousiniae</name>
    <name type="common">nom. nud.</name>
    <dbReference type="NCBI Taxonomy" id="199709"/>
    <lineage>
        <taxon>Bacteria</taxon>
        <taxon>Bacillati</taxon>
        <taxon>Actinomycetota</taxon>
        <taxon>Actinomycetes</taxon>
        <taxon>Micrococcales</taxon>
        <taxon>Microbacteriaceae</taxon>
        <taxon>Plantibacter</taxon>
    </lineage>
</organism>
<evidence type="ECO:0000256" key="1">
    <source>
        <dbReference type="SAM" id="MobiDB-lite"/>
    </source>
</evidence>
<keyword evidence="3" id="KW-1185">Reference proteome</keyword>
<protein>
    <submittedName>
        <fullName evidence="2">Uncharacterized protein</fullName>
    </submittedName>
</protein>
<reference evidence="2 3" key="1">
    <citation type="submission" date="2017-02" db="EMBL/GenBank/DDBJ databases">
        <authorList>
            <person name="Varghese N."/>
            <person name="Submissions S."/>
        </authorList>
    </citation>
    <scope>NUCLEOTIDE SEQUENCE [LARGE SCALE GENOMIC DNA]</scope>
    <source>
        <strain evidence="2 3">VKM Ac-1787</strain>
    </source>
</reference>
<sequence length="36" mass="3844">MKTLILDDGTSHRPGAPRMTPQPLGAARSTTQETHA</sequence>
<proteinExistence type="predicted"/>
<evidence type="ECO:0000313" key="2">
    <source>
        <dbReference type="EMBL" id="SKC45396.1"/>
    </source>
</evidence>
<gene>
    <name evidence="2" type="ORF">SAMN06295973_1089</name>
</gene>
<dbReference type="Proteomes" id="UP000190827">
    <property type="component" value="Unassembled WGS sequence"/>
</dbReference>
<dbReference type="EMBL" id="FUZO01000001">
    <property type="protein sequence ID" value="SKC45396.1"/>
    <property type="molecule type" value="Genomic_DNA"/>
</dbReference>
<accession>A0ABY1LIM4</accession>
<comment type="caution">
    <text evidence="2">The sequence shown here is derived from an EMBL/GenBank/DDBJ whole genome shotgun (WGS) entry which is preliminary data.</text>
</comment>
<evidence type="ECO:0000313" key="3">
    <source>
        <dbReference type="Proteomes" id="UP000190827"/>
    </source>
</evidence>
<name>A0ABY1LIM4_9MICO</name>
<feature type="region of interest" description="Disordered" evidence="1">
    <location>
        <begin position="1"/>
        <end position="36"/>
    </location>
</feature>